<dbReference type="Gene3D" id="1.20.58.340">
    <property type="entry name" value="Magnesium transport protein CorA, transmembrane region"/>
    <property type="match status" value="2"/>
</dbReference>
<evidence type="ECO:0000256" key="6">
    <source>
        <dbReference type="SAM" id="Phobius"/>
    </source>
</evidence>
<accession>A0ABR3GTI1</accession>
<evidence type="ECO:0000256" key="1">
    <source>
        <dbReference type="ARBA" id="ARBA00004651"/>
    </source>
</evidence>
<evidence type="ECO:0000256" key="2">
    <source>
        <dbReference type="ARBA" id="ARBA00022692"/>
    </source>
</evidence>
<organism evidence="7 8">
    <name type="scientific">Discina gigas</name>
    <dbReference type="NCBI Taxonomy" id="1032678"/>
    <lineage>
        <taxon>Eukaryota</taxon>
        <taxon>Fungi</taxon>
        <taxon>Dikarya</taxon>
        <taxon>Ascomycota</taxon>
        <taxon>Pezizomycotina</taxon>
        <taxon>Pezizomycetes</taxon>
        <taxon>Pezizales</taxon>
        <taxon>Discinaceae</taxon>
        <taxon>Discina</taxon>
    </lineage>
</organism>
<comment type="subcellular location">
    <subcellularLocation>
        <location evidence="1">Cell membrane</location>
        <topology evidence="1">Multi-pass membrane protein</topology>
    </subcellularLocation>
</comment>
<dbReference type="PANTHER" id="PTHR46494">
    <property type="entry name" value="CORA FAMILY METAL ION TRANSPORTER (EUROFUNG)"/>
    <property type="match status" value="1"/>
</dbReference>
<gene>
    <name evidence="7" type="ORF">Q9L58_001854</name>
</gene>
<dbReference type="Proteomes" id="UP001447188">
    <property type="component" value="Unassembled WGS sequence"/>
</dbReference>
<evidence type="ECO:0000313" key="7">
    <source>
        <dbReference type="EMBL" id="KAL0639168.1"/>
    </source>
</evidence>
<sequence>MYAFGNGYASQYSSLSGVTLDVLKALLIHYEIKIKVLYEMIFVDSFAASIQPATENVFALSFDFLRLVPLGNERRYHTQAFPQLENKRRNHVLTWKWDPFNSEPEITDRAFEIARTVIWFRRDLDTGKLVAIFHVEPKKCRKIMTKTQAQWRMSEFCDDIKARSRSRQYLPESEHEDPSEEIFQFLGRYLKETFKWNRVLALHQQKITALEDEAFAMPMVGTTRDIYRQKAALDIHFAILHLQQTMMAALCLRQVGEKMFWPKDALLLFGDLQDTLGEKVVEFERMRKQCDDIQNLIFNTIAIEESRAAVDQGRSVGRLTWLTFIFLPLSFGASILGMNVFQLSNPGLWVYFALTVPLFLVITGVIVLLKAGVLYSQSGQKDLGFARWLLAGRPMRSQLDRADLERGNLTTKLKDRLKGPGWHKNSEGPEDSESLEGPDSKHENGGKRAQSGNKKED</sequence>
<dbReference type="EMBL" id="JBBBZM010000014">
    <property type="protein sequence ID" value="KAL0639168.1"/>
    <property type="molecule type" value="Genomic_DNA"/>
</dbReference>
<keyword evidence="4 6" id="KW-0472">Membrane</keyword>
<name>A0ABR3GTI1_9PEZI</name>
<feature type="region of interest" description="Disordered" evidence="5">
    <location>
        <begin position="413"/>
        <end position="457"/>
    </location>
</feature>
<evidence type="ECO:0000313" key="8">
    <source>
        <dbReference type="Proteomes" id="UP001447188"/>
    </source>
</evidence>
<evidence type="ECO:0000256" key="5">
    <source>
        <dbReference type="SAM" id="MobiDB-lite"/>
    </source>
</evidence>
<dbReference type="InterPro" id="IPR045863">
    <property type="entry name" value="CorA_TM1_TM2"/>
</dbReference>
<evidence type="ECO:0008006" key="9">
    <source>
        <dbReference type="Google" id="ProtNLM"/>
    </source>
</evidence>
<reference evidence="7 8" key="1">
    <citation type="submission" date="2024-02" db="EMBL/GenBank/DDBJ databases">
        <title>Discinaceae phylogenomics.</title>
        <authorList>
            <person name="Dirks A.C."/>
            <person name="James T.Y."/>
        </authorList>
    </citation>
    <scope>NUCLEOTIDE SEQUENCE [LARGE SCALE GENOMIC DNA]</scope>
    <source>
        <strain evidence="7 8">ACD0624</strain>
    </source>
</reference>
<proteinExistence type="predicted"/>
<protein>
    <recommendedName>
        <fullName evidence="9">Mg2+ transporter protein, CorA-like/Zinc transport protein ZntB</fullName>
    </recommendedName>
</protein>
<dbReference type="SUPFAM" id="SSF144083">
    <property type="entry name" value="Magnesium transport protein CorA, transmembrane region"/>
    <property type="match status" value="1"/>
</dbReference>
<dbReference type="Pfam" id="PF01544">
    <property type="entry name" value="CorA"/>
    <property type="match status" value="1"/>
</dbReference>
<keyword evidence="2 6" id="KW-0812">Transmembrane</keyword>
<dbReference type="PANTHER" id="PTHR46494:SF1">
    <property type="entry name" value="CORA FAMILY METAL ION TRANSPORTER (EUROFUNG)"/>
    <property type="match status" value="1"/>
</dbReference>
<evidence type="ECO:0000256" key="4">
    <source>
        <dbReference type="ARBA" id="ARBA00023136"/>
    </source>
</evidence>
<feature type="transmembrane region" description="Helical" evidence="6">
    <location>
        <begin position="348"/>
        <end position="369"/>
    </location>
</feature>
<keyword evidence="3 6" id="KW-1133">Transmembrane helix</keyword>
<comment type="caution">
    <text evidence="7">The sequence shown here is derived from an EMBL/GenBank/DDBJ whole genome shotgun (WGS) entry which is preliminary data.</text>
</comment>
<keyword evidence="8" id="KW-1185">Reference proteome</keyword>
<evidence type="ECO:0000256" key="3">
    <source>
        <dbReference type="ARBA" id="ARBA00022989"/>
    </source>
</evidence>
<dbReference type="InterPro" id="IPR002523">
    <property type="entry name" value="MgTranspt_CorA/ZnTranspt_ZntB"/>
</dbReference>
<feature type="transmembrane region" description="Helical" evidence="6">
    <location>
        <begin position="321"/>
        <end position="342"/>
    </location>
</feature>